<dbReference type="SUPFAM" id="SSF54637">
    <property type="entry name" value="Thioesterase/thiol ester dehydrase-isomerase"/>
    <property type="match status" value="1"/>
</dbReference>
<keyword evidence="1" id="KW-0378">Hydrolase</keyword>
<gene>
    <name evidence="1" type="ORF">ABID56_000659</name>
</gene>
<dbReference type="PANTHER" id="PTHR31793">
    <property type="entry name" value="4-HYDROXYBENZOYL-COA THIOESTERASE FAMILY MEMBER"/>
    <property type="match status" value="1"/>
</dbReference>
<reference evidence="1 2" key="1">
    <citation type="submission" date="2024-06" db="EMBL/GenBank/DDBJ databases">
        <title>Genomic Encyclopedia of Type Strains, Phase IV (KMG-IV): sequencing the most valuable type-strain genomes for metagenomic binning, comparative biology and taxonomic classification.</title>
        <authorList>
            <person name="Goeker M."/>
        </authorList>
    </citation>
    <scope>NUCLEOTIDE SEQUENCE [LARGE SCALE GENOMIC DNA]</scope>
    <source>
        <strain evidence="1 2">DSM 23520</strain>
    </source>
</reference>
<organism evidence="1 2">
    <name type="scientific">Alkalibacillus flavidus</name>
    <dbReference type="NCBI Taxonomy" id="546021"/>
    <lineage>
        <taxon>Bacteria</taxon>
        <taxon>Bacillati</taxon>
        <taxon>Bacillota</taxon>
        <taxon>Bacilli</taxon>
        <taxon>Bacillales</taxon>
        <taxon>Bacillaceae</taxon>
        <taxon>Alkalibacillus</taxon>
    </lineage>
</organism>
<dbReference type="RefSeq" id="WP_354219194.1">
    <property type="nucleotide sequence ID" value="NZ_JBEPMX010000002.1"/>
</dbReference>
<dbReference type="EMBL" id="JBEPMX010000002">
    <property type="protein sequence ID" value="MET3682578.1"/>
    <property type="molecule type" value="Genomic_DNA"/>
</dbReference>
<evidence type="ECO:0000313" key="2">
    <source>
        <dbReference type="Proteomes" id="UP001549167"/>
    </source>
</evidence>
<dbReference type="Gene3D" id="3.10.129.10">
    <property type="entry name" value="Hotdog Thioesterase"/>
    <property type="match status" value="1"/>
</dbReference>
<dbReference type="CDD" id="cd00586">
    <property type="entry name" value="4HBT"/>
    <property type="match status" value="1"/>
</dbReference>
<sequence length="154" mass="17928">MKTPSYIDDMQQWKDEFSFYIPIEIRFSETDMFGHVNNVSPFIYFEQARIAYMNKIGLFGNLDQHVTKIPVVSDLQCDYLSQIYFGETIYVYVKTAHIGNTSIDIHYMAENEKGHVCLAGRGRVVQIHADTQKPEPFSEDQLNRLKEPKHIMNS</sequence>
<keyword evidence="2" id="KW-1185">Reference proteome</keyword>
<dbReference type="EC" id="3.1.2.-" evidence="1"/>
<accession>A0ABV2KSL7</accession>
<name>A0ABV2KSL7_9BACI</name>
<dbReference type="Proteomes" id="UP001549167">
    <property type="component" value="Unassembled WGS sequence"/>
</dbReference>
<protein>
    <submittedName>
        <fullName evidence="1">Acyl-CoA thioester hydrolase</fullName>
        <ecNumber evidence="1">3.1.2.-</ecNumber>
    </submittedName>
</protein>
<dbReference type="GO" id="GO:0016787">
    <property type="term" value="F:hydrolase activity"/>
    <property type="evidence" value="ECO:0007669"/>
    <property type="project" value="UniProtKB-KW"/>
</dbReference>
<evidence type="ECO:0000313" key="1">
    <source>
        <dbReference type="EMBL" id="MET3682578.1"/>
    </source>
</evidence>
<dbReference type="InterPro" id="IPR050563">
    <property type="entry name" value="4-hydroxybenzoyl-CoA_TE"/>
</dbReference>
<dbReference type="InterPro" id="IPR029069">
    <property type="entry name" value="HotDog_dom_sf"/>
</dbReference>
<dbReference type="Pfam" id="PF13279">
    <property type="entry name" value="4HBT_2"/>
    <property type="match status" value="1"/>
</dbReference>
<dbReference type="PANTHER" id="PTHR31793:SF24">
    <property type="entry name" value="LONG-CHAIN ACYL-COA THIOESTERASE FADM"/>
    <property type="match status" value="1"/>
</dbReference>
<proteinExistence type="predicted"/>
<comment type="caution">
    <text evidence="1">The sequence shown here is derived from an EMBL/GenBank/DDBJ whole genome shotgun (WGS) entry which is preliminary data.</text>
</comment>